<sequence length="70" mass="7824">MRKMALRTPEVHPKKTNNTFTANASASIVTRLRKIRIRTAAPNTPPGRTNLPAGMPDYGPWTMNHGPWID</sequence>
<dbReference type="EMBL" id="JBEXAC010000002">
    <property type="protein sequence ID" value="MET6998999.1"/>
    <property type="molecule type" value="Genomic_DNA"/>
</dbReference>
<protein>
    <submittedName>
        <fullName evidence="1">Uncharacterized protein</fullName>
    </submittedName>
</protein>
<accession>A0ABV2T7I0</accession>
<name>A0ABV2T7I0_9BACT</name>
<organism evidence="1 2">
    <name type="scientific">Chitinophaga defluvii</name>
    <dbReference type="NCBI Taxonomy" id="3163343"/>
    <lineage>
        <taxon>Bacteria</taxon>
        <taxon>Pseudomonadati</taxon>
        <taxon>Bacteroidota</taxon>
        <taxon>Chitinophagia</taxon>
        <taxon>Chitinophagales</taxon>
        <taxon>Chitinophagaceae</taxon>
        <taxon>Chitinophaga</taxon>
    </lineage>
</organism>
<evidence type="ECO:0000313" key="2">
    <source>
        <dbReference type="Proteomes" id="UP001549749"/>
    </source>
</evidence>
<dbReference type="Proteomes" id="UP001549749">
    <property type="component" value="Unassembled WGS sequence"/>
</dbReference>
<proteinExistence type="predicted"/>
<gene>
    <name evidence="1" type="ORF">ABR189_16555</name>
</gene>
<keyword evidence="2" id="KW-1185">Reference proteome</keyword>
<comment type="caution">
    <text evidence="1">The sequence shown here is derived from an EMBL/GenBank/DDBJ whole genome shotgun (WGS) entry which is preliminary data.</text>
</comment>
<dbReference type="RefSeq" id="WP_354661564.1">
    <property type="nucleotide sequence ID" value="NZ_JBEXAC010000002.1"/>
</dbReference>
<evidence type="ECO:0000313" key="1">
    <source>
        <dbReference type="EMBL" id="MET6998999.1"/>
    </source>
</evidence>
<reference evidence="1 2" key="1">
    <citation type="submission" date="2024-06" db="EMBL/GenBank/DDBJ databases">
        <title>Chitinophaga defluvii sp. nov., isolated from municipal sewage.</title>
        <authorList>
            <person name="Zhang L."/>
        </authorList>
    </citation>
    <scope>NUCLEOTIDE SEQUENCE [LARGE SCALE GENOMIC DNA]</scope>
    <source>
        <strain evidence="1 2">H8</strain>
    </source>
</reference>